<accession>A0ABR1KW15</accession>
<keyword evidence="1 3" id="KW-0378">Hydrolase</keyword>
<gene>
    <name evidence="3" type="ORF">IWZ03DRAFT_404246</name>
</gene>
<evidence type="ECO:0000259" key="2">
    <source>
        <dbReference type="Pfam" id="PF03959"/>
    </source>
</evidence>
<protein>
    <submittedName>
        <fullName evidence="3">Serine hydrolase-domain-containing protein</fullName>
    </submittedName>
</protein>
<dbReference type="InterPro" id="IPR029058">
    <property type="entry name" value="AB_hydrolase_fold"/>
</dbReference>
<sequence length="309" mass="34527">MKEGPELNLDHQPRLNVFSLNVESSVDSTKFSPTEVSMQPHVLKFWLADIDFSLATLPGRDFLQRPFTFLEGRFECEPAPGVSGIFTGPYSCWYDTPTTAKVAKAHEYVLEVIREKGPFHGVMGFSQGGALAASILLHHKLTGIPPPFEFAVFICSPIPFSHSLSAGIDTRAYFGSPSRAPVRPGCPDEVPQYLITDPVYLRGEERLAELKMKRKKQQVLASLNDGFSKPSREAFYQMFHPTVDLIRIDIPTVHVIGRRDKWRNHSLDLVALCAVGSCTLFEHHGEHEIPKEIGEDMCDLIEAIVALTH</sequence>
<keyword evidence="4" id="KW-1185">Reference proteome</keyword>
<dbReference type="Gene3D" id="3.40.50.1820">
    <property type="entry name" value="alpha/beta hydrolase"/>
    <property type="match status" value="1"/>
</dbReference>
<dbReference type="Pfam" id="PF03959">
    <property type="entry name" value="FSH1"/>
    <property type="match status" value="1"/>
</dbReference>
<dbReference type="SUPFAM" id="SSF53474">
    <property type="entry name" value="alpha/beta-Hydrolases"/>
    <property type="match status" value="1"/>
</dbReference>
<dbReference type="Proteomes" id="UP001363622">
    <property type="component" value="Unassembled WGS sequence"/>
</dbReference>
<evidence type="ECO:0000313" key="3">
    <source>
        <dbReference type="EMBL" id="KAK7522029.1"/>
    </source>
</evidence>
<proteinExistence type="predicted"/>
<evidence type="ECO:0000256" key="1">
    <source>
        <dbReference type="ARBA" id="ARBA00022801"/>
    </source>
</evidence>
<dbReference type="InterPro" id="IPR050593">
    <property type="entry name" value="LovG"/>
</dbReference>
<evidence type="ECO:0000313" key="4">
    <source>
        <dbReference type="Proteomes" id="UP001363622"/>
    </source>
</evidence>
<organism evidence="3 4">
    <name type="scientific">Phyllosticta citriasiana</name>
    <dbReference type="NCBI Taxonomy" id="595635"/>
    <lineage>
        <taxon>Eukaryota</taxon>
        <taxon>Fungi</taxon>
        <taxon>Dikarya</taxon>
        <taxon>Ascomycota</taxon>
        <taxon>Pezizomycotina</taxon>
        <taxon>Dothideomycetes</taxon>
        <taxon>Dothideomycetes incertae sedis</taxon>
        <taxon>Botryosphaeriales</taxon>
        <taxon>Phyllostictaceae</taxon>
        <taxon>Phyllosticta</taxon>
    </lineage>
</organism>
<comment type="caution">
    <text evidence="3">The sequence shown here is derived from an EMBL/GenBank/DDBJ whole genome shotgun (WGS) entry which is preliminary data.</text>
</comment>
<dbReference type="PANTHER" id="PTHR48070:SF6">
    <property type="entry name" value="ESTERASE OVCA2"/>
    <property type="match status" value="1"/>
</dbReference>
<dbReference type="PANTHER" id="PTHR48070">
    <property type="entry name" value="ESTERASE OVCA2"/>
    <property type="match status" value="1"/>
</dbReference>
<reference evidence="3 4" key="1">
    <citation type="submission" date="2024-04" db="EMBL/GenBank/DDBJ databases">
        <title>Phyllosticta paracitricarpa is synonymous to the EU quarantine fungus P. citricarpa based on phylogenomic analyses.</title>
        <authorList>
            <consortium name="Lawrence Berkeley National Laboratory"/>
            <person name="Van Ingen-Buijs V.A."/>
            <person name="Van Westerhoven A.C."/>
            <person name="Haridas S."/>
            <person name="Skiadas P."/>
            <person name="Martin F."/>
            <person name="Groenewald J.Z."/>
            <person name="Crous P.W."/>
            <person name="Seidl M.F."/>
        </authorList>
    </citation>
    <scope>NUCLEOTIDE SEQUENCE [LARGE SCALE GENOMIC DNA]</scope>
    <source>
        <strain evidence="3 4">CBS 123371</strain>
    </source>
</reference>
<name>A0ABR1KW15_9PEZI</name>
<dbReference type="GO" id="GO:0016787">
    <property type="term" value="F:hydrolase activity"/>
    <property type="evidence" value="ECO:0007669"/>
    <property type="project" value="UniProtKB-KW"/>
</dbReference>
<dbReference type="InterPro" id="IPR005645">
    <property type="entry name" value="FSH-like_dom"/>
</dbReference>
<dbReference type="EMBL" id="JBBPHU010000002">
    <property type="protein sequence ID" value="KAK7522029.1"/>
    <property type="molecule type" value="Genomic_DNA"/>
</dbReference>
<feature type="domain" description="Serine hydrolase" evidence="2">
    <location>
        <begin position="67"/>
        <end position="292"/>
    </location>
</feature>